<evidence type="ECO:0000313" key="2">
    <source>
        <dbReference type="Proteomes" id="UP001497522"/>
    </source>
</evidence>
<accession>A0ABP1AQR8</accession>
<keyword evidence="2" id="KW-1185">Reference proteome</keyword>
<dbReference type="Proteomes" id="UP001497522">
    <property type="component" value="Chromosome 14"/>
</dbReference>
<dbReference type="Pfam" id="PF07367">
    <property type="entry name" value="FB_lectin"/>
    <property type="match status" value="1"/>
</dbReference>
<protein>
    <recommendedName>
        <fullName evidence="3">Lectin</fullName>
    </recommendedName>
</protein>
<gene>
    <name evidence="1" type="ORF">CSSPJE1EN2_LOCUS7836</name>
</gene>
<proteinExistence type="predicted"/>
<dbReference type="InterPro" id="IPR009960">
    <property type="entry name" value="Fruit_body_lectin_fun"/>
</dbReference>
<evidence type="ECO:0000313" key="1">
    <source>
        <dbReference type="EMBL" id="CAK9864841.1"/>
    </source>
</evidence>
<sequence>MSYTIHVRVIQSDASNWWSIVEKSVWCAAGGGTWSEVNGEQILTMPATDTSGYLRFMSPAKDDYFVAVLGVQDREKWCDLVSLKASDTCMSIAPLYYNNGPKSEIVGKHLSHHEMHAAKGGLVTVDYYREDGKTFWATISIT</sequence>
<reference evidence="1" key="1">
    <citation type="submission" date="2024-03" db="EMBL/GenBank/DDBJ databases">
        <authorList>
            <consortium name="ELIXIR-Norway"/>
            <consortium name="Elixir Norway"/>
        </authorList>
    </citation>
    <scope>NUCLEOTIDE SEQUENCE</scope>
</reference>
<name>A0ABP1AQR8_9BRYO</name>
<dbReference type="EMBL" id="OZ023715">
    <property type="protein sequence ID" value="CAK9864841.1"/>
    <property type="molecule type" value="Genomic_DNA"/>
</dbReference>
<dbReference type="InterPro" id="IPR015926">
    <property type="entry name" value="Cytolysin/lectin"/>
</dbReference>
<dbReference type="SUPFAM" id="SSF63724">
    <property type="entry name" value="Cytolysin/lectin"/>
    <property type="match status" value="1"/>
</dbReference>
<organism evidence="1 2">
    <name type="scientific">Sphagnum jensenii</name>
    <dbReference type="NCBI Taxonomy" id="128206"/>
    <lineage>
        <taxon>Eukaryota</taxon>
        <taxon>Viridiplantae</taxon>
        <taxon>Streptophyta</taxon>
        <taxon>Embryophyta</taxon>
        <taxon>Bryophyta</taxon>
        <taxon>Sphagnophytina</taxon>
        <taxon>Sphagnopsida</taxon>
        <taxon>Sphagnales</taxon>
        <taxon>Sphagnaceae</taxon>
        <taxon>Sphagnum</taxon>
    </lineage>
</organism>
<dbReference type="Gene3D" id="2.60.270.20">
    <property type="entry name" value="Cytolysin/lectin"/>
    <property type="match status" value="1"/>
</dbReference>
<evidence type="ECO:0008006" key="3">
    <source>
        <dbReference type="Google" id="ProtNLM"/>
    </source>
</evidence>